<evidence type="ECO:0000313" key="1">
    <source>
        <dbReference type="EMBL" id="TYB43892.1"/>
    </source>
</evidence>
<reference evidence="1 2" key="1">
    <citation type="submission" date="2019-08" db="EMBL/GenBank/DDBJ databases">
        <title>Actinomadura sp. nov. CYP1-5 isolated from mountain soil.</title>
        <authorList>
            <person name="Songsumanus A."/>
            <person name="Kuncharoen N."/>
            <person name="Kudo T."/>
            <person name="Yuki M."/>
            <person name="Igarashi Y."/>
            <person name="Tanasupawat S."/>
        </authorList>
    </citation>
    <scope>NUCLEOTIDE SEQUENCE [LARGE SCALE GENOMIC DNA]</scope>
    <source>
        <strain evidence="1 2">JCM 14158</strain>
    </source>
</reference>
<accession>A0A5D0NHP3</accession>
<dbReference type="SUPFAM" id="SSF141571">
    <property type="entry name" value="Pentapeptide repeat-like"/>
    <property type="match status" value="1"/>
</dbReference>
<proteinExistence type="predicted"/>
<dbReference type="RefSeq" id="WP_067896208.1">
    <property type="nucleotide sequence ID" value="NZ_VSFG01000005.1"/>
</dbReference>
<name>A0A5D0NHP3_9ACTN</name>
<dbReference type="InterPro" id="IPR001646">
    <property type="entry name" value="5peptide_repeat"/>
</dbReference>
<protein>
    <submittedName>
        <fullName evidence="1">Pentapeptide repeat-containing protein</fullName>
    </submittedName>
</protein>
<dbReference type="Proteomes" id="UP000323380">
    <property type="component" value="Unassembled WGS sequence"/>
</dbReference>
<dbReference type="InterPro" id="IPR051082">
    <property type="entry name" value="Pentapeptide-BTB/POZ_domain"/>
</dbReference>
<sequence>MSIAIYNWSTNLSRAHLSGAILDDADLRGANLVGADLRGANLNGAKLEDAVTDKGTRWPDGFDYRARGVRICEQPVGLC</sequence>
<dbReference type="PANTHER" id="PTHR14136:SF17">
    <property type="entry name" value="BTB_POZ DOMAIN-CONTAINING PROTEIN KCTD9"/>
    <property type="match status" value="1"/>
</dbReference>
<dbReference type="AlphaFoldDB" id="A0A5D0NHP3"/>
<dbReference type="STRING" id="1220554.GCA_001552135_05069"/>
<keyword evidence="2" id="KW-1185">Reference proteome</keyword>
<organism evidence="1 2">
    <name type="scientific">Actinomadura chibensis</name>
    <dbReference type="NCBI Taxonomy" id="392828"/>
    <lineage>
        <taxon>Bacteria</taxon>
        <taxon>Bacillati</taxon>
        <taxon>Actinomycetota</taxon>
        <taxon>Actinomycetes</taxon>
        <taxon>Streptosporangiales</taxon>
        <taxon>Thermomonosporaceae</taxon>
        <taxon>Actinomadura</taxon>
    </lineage>
</organism>
<dbReference type="EMBL" id="VSFG01000005">
    <property type="protein sequence ID" value="TYB43892.1"/>
    <property type="molecule type" value="Genomic_DNA"/>
</dbReference>
<evidence type="ECO:0000313" key="2">
    <source>
        <dbReference type="Proteomes" id="UP000323380"/>
    </source>
</evidence>
<dbReference type="PANTHER" id="PTHR14136">
    <property type="entry name" value="BTB_POZ DOMAIN-CONTAINING PROTEIN KCTD9"/>
    <property type="match status" value="1"/>
</dbReference>
<dbReference type="Pfam" id="PF00805">
    <property type="entry name" value="Pentapeptide"/>
    <property type="match status" value="1"/>
</dbReference>
<gene>
    <name evidence="1" type="ORF">FXF69_23255</name>
</gene>
<dbReference type="Gene3D" id="2.160.20.80">
    <property type="entry name" value="E3 ubiquitin-protein ligase SopA"/>
    <property type="match status" value="1"/>
</dbReference>
<comment type="caution">
    <text evidence="1">The sequence shown here is derived from an EMBL/GenBank/DDBJ whole genome shotgun (WGS) entry which is preliminary data.</text>
</comment>